<dbReference type="InterPro" id="IPR027417">
    <property type="entry name" value="P-loop_NTPase"/>
</dbReference>
<dbReference type="InterPro" id="IPR000719">
    <property type="entry name" value="Prot_kinase_dom"/>
</dbReference>
<protein>
    <submittedName>
        <fullName evidence="8">Serine/threonine protein kinase</fullName>
    </submittedName>
</protein>
<evidence type="ECO:0000256" key="4">
    <source>
        <dbReference type="ARBA" id="ARBA00022840"/>
    </source>
</evidence>
<dbReference type="PROSITE" id="PS00675">
    <property type="entry name" value="SIGMA54_INTERACT_1"/>
    <property type="match status" value="1"/>
</dbReference>
<dbReference type="Gene3D" id="1.10.510.10">
    <property type="entry name" value="Transferase(Phosphotransferase) domain 1"/>
    <property type="match status" value="1"/>
</dbReference>
<evidence type="ECO:0000259" key="7">
    <source>
        <dbReference type="PROSITE" id="PS50011"/>
    </source>
</evidence>
<dbReference type="InterPro" id="IPR011009">
    <property type="entry name" value="Kinase-like_dom_sf"/>
</dbReference>
<dbReference type="InterPro" id="IPR025662">
    <property type="entry name" value="Sigma_54_int_dom_ATP-bd_1"/>
</dbReference>
<name>A0A7D4XHE3_9BACT</name>
<keyword evidence="3 8" id="KW-0418">Kinase</keyword>
<dbReference type="SUPFAM" id="SSF56112">
    <property type="entry name" value="Protein kinase-like (PK-like)"/>
    <property type="match status" value="1"/>
</dbReference>
<keyword evidence="1" id="KW-0808">Transferase</keyword>
<dbReference type="Gene3D" id="3.30.200.20">
    <property type="entry name" value="Phosphorylase Kinase, domain 1"/>
    <property type="match status" value="1"/>
</dbReference>
<dbReference type="InterPro" id="IPR005532">
    <property type="entry name" value="SUMF_dom"/>
</dbReference>
<dbReference type="Pfam" id="PF00069">
    <property type="entry name" value="Pkinase"/>
    <property type="match status" value="1"/>
</dbReference>
<dbReference type="GO" id="GO:0004674">
    <property type="term" value="F:protein serine/threonine kinase activity"/>
    <property type="evidence" value="ECO:0007669"/>
    <property type="project" value="UniProtKB-KW"/>
</dbReference>
<dbReference type="SMART" id="SM00220">
    <property type="entry name" value="S_TKc"/>
    <property type="match status" value="1"/>
</dbReference>
<dbReference type="SUPFAM" id="SSF52540">
    <property type="entry name" value="P-loop containing nucleoside triphosphate hydrolases"/>
    <property type="match status" value="1"/>
</dbReference>
<dbReference type="PROSITE" id="PS50011">
    <property type="entry name" value="PROTEIN_KINASE_DOM"/>
    <property type="match status" value="1"/>
</dbReference>
<proteinExistence type="predicted"/>
<dbReference type="PANTHER" id="PTHR43289:SF6">
    <property type="entry name" value="SERINE_THREONINE-PROTEIN KINASE NEKL-3"/>
    <property type="match status" value="1"/>
</dbReference>
<evidence type="ECO:0000256" key="3">
    <source>
        <dbReference type="ARBA" id="ARBA00022777"/>
    </source>
</evidence>
<dbReference type="Pfam" id="PF20703">
    <property type="entry name" value="nSTAND1"/>
    <property type="match status" value="1"/>
</dbReference>
<dbReference type="Gene3D" id="3.90.1580.10">
    <property type="entry name" value="paralog of FGE (formylglycine-generating enzyme)"/>
    <property type="match status" value="1"/>
</dbReference>
<dbReference type="PROSITE" id="PS00107">
    <property type="entry name" value="PROTEIN_KINASE_ATP"/>
    <property type="match status" value="1"/>
</dbReference>
<feature type="compositionally biased region" description="Polar residues" evidence="6">
    <location>
        <begin position="77"/>
        <end position="93"/>
    </location>
</feature>
<dbReference type="CDD" id="cd14014">
    <property type="entry name" value="STKc_PknB_like"/>
    <property type="match status" value="1"/>
</dbReference>
<dbReference type="EMBL" id="MT520814">
    <property type="protein sequence ID" value="QKW93748.1"/>
    <property type="molecule type" value="Genomic_DNA"/>
</dbReference>
<organism evidence="8">
    <name type="scientific">Vitiosangium cumulatum</name>
    <dbReference type="NCBI Taxonomy" id="1867796"/>
    <lineage>
        <taxon>Bacteria</taxon>
        <taxon>Pseudomonadati</taxon>
        <taxon>Myxococcota</taxon>
        <taxon>Myxococcia</taxon>
        <taxon>Myxococcales</taxon>
        <taxon>Cystobacterineae</taxon>
        <taxon>Archangiaceae</taxon>
        <taxon>Vitiosangium</taxon>
    </lineage>
</organism>
<dbReference type="GO" id="GO:0005524">
    <property type="term" value="F:ATP binding"/>
    <property type="evidence" value="ECO:0007669"/>
    <property type="project" value="UniProtKB-UniRule"/>
</dbReference>
<keyword evidence="2 5" id="KW-0547">Nucleotide-binding</keyword>
<dbReference type="InterPro" id="IPR016187">
    <property type="entry name" value="CTDL_fold"/>
</dbReference>
<reference evidence="8" key="1">
    <citation type="journal article" date="2020" name="Molecules">
        <title>2-Hydroxysorangiadenosine: Structure and Biosynthesis of a Myxobacterial Sesquiterpene-Nucleoside.</title>
        <authorList>
            <person name="Okoth D.A."/>
            <person name="Hug J.J."/>
            <person name="Garcia R."/>
            <person name="Sproer C."/>
            <person name="Overmann J."/>
            <person name="Muller R."/>
        </authorList>
    </citation>
    <scope>NUCLEOTIDE SEQUENCE</scope>
    <source>
        <strain evidence="8">MCy10943</strain>
    </source>
</reference>
<evidence type="ECO:0000256" key="1">
    <source>
        <dbReference type="ARBA" id="ARBA00022679"/>
    </source>
</evidence>
<dbReference type="SUPFAM" id="SSF56436">
    <property type="entry name" value="C-type lectin-like"/>
    <property type="match status" value="1"/>
</dbReference>
<evidence type="ECO:0000313" key="8">
    <source>
        <dbReference type="EMBL" id="QKW93748.1"/>
    </source>
</evidence>
<evidence type="ECO:0000256" key="2">
    <source>
        <dbReference type="ARBA" id="ARBA00022741"/>
    </source>
</evidence>
<dbReference type="InterPro" id="IPR042095">
    <property type="entry name" value="SUMF_sf"/>
</dbReference>
<dbReference type="Pfam" id="PF03781">
    <property type="entry name" value="FGE-sulfatase"/>
    <property type="match status" value="1"/>
</dbReference>
<accession>A0A7D4XHE3</accession>
<dbReference type="InterPro" id="IPR017441">
    <property type="entry name" value="Protein_kinase_ATP_BS"/>
</dbReference>
<keyword evidence="4 5" id="KW-0067">ATP-binding</keyword>
<feature type="binding site" evidence="5">
    <location>
        <position position="143"/>
    </location>
    <ligand>
        <name>ATP</name>
        <dbReference type="ChEBI" id="CHEBI:30616"/>
    </ligand>
</feature>
<sequence length="1360" mass="148511">MNSLRPTASPKAGPDTSDCLTDELMVELMEGRLSEEQLTRVHRHAAWCNDCRALLATVVRGGLAEQGTPPAAKKQSPGDSTFTVEGAGSSNNPTHHEAPPATKSWSPPLQFDEFRLVRQLGRGGMGVVHLAQDTSLERLVAVKFIAAEQPTRWVRAYFETEARAIARLQHPNVVTVFRVGAVEGHAYIVSEYVVGQSLAELPRPVPWRRVLTLGLGLARGLAEAHRHGVLHRDIKPSNALVTEQGEVKLLDFGLAKRFDRDAVSLPSGVRVFAGTPRYMAPELLGGASATPQSDIYALGLVLHELCTGRLPCAQEELLARFNRRAPAQEPHDGPAPDDGFPEGMDPDFAALIHQCLAPNPAERFASTERVCELLERLEMSNASAPLTTANPYRGLAPFEASHRALFFGRDDDIRALLERLQRQPLVLVAGDSGVGKSSLCRAGVLPRVAGGELDQGRECTPVTLCPGRRPLQSLAAALAPLLHRKESEIFEAFSATPTGFGQALREAYQGRRALLLFIDQLEELITLAEPEQAERFALLLGELALPSAGVRVLLAVRGDFLTRVCALPGLGDEAERGLYILRPLSAEGVREAIVGPARGQGVVFESDELIQTLVASTAQGAGSLPLLQFALAELWQRHDRVHGRITRRALEEMGGVAGALSRHADGVLARLDPAEQQAARRLLLQLVTAEGTRGERGERELGTAGDAATGTALRVLVEGRLLHASTAAGEARYQIAHDSLLTSWGTLRNWLDNDIGHRAVRQRLEAASAEWERLARPREALWGQRQLDEARPLDLSTLGVRERAFLLASSRAARLQRWGRRLALLLVPLALAVIYGALHLREYLADVDFVSERLQEAREALAAGRTLGARAQARREEALALFDGRPSASADLAVVPKSEDSRPFAEQRWSEALALLKRAEGAYAQATRSLERARERGRAQGQARPLLLEVTYERMLLAESFHQQGAREELRQRLESLIEDAEAEEGEKWRRQMSAPAMLELVTEPPGASVALARYVSDDQGGLRREPVSELGPTPLAPTRLPAGSYHLRLTRSGRVPVDLPLLLTRGGHERFHLVLPEAVPEGYVYIPPGCFLLGSADPDPMRIFMSAAPLHRFCLGEGYLIGRTEVTFQDWLDYLDTLPPGAEARRTLEQPRFGLAGAAVTLRQQRGGGWTFSFLGSSGLVLTAREGEPIRYPGRQEGHRQTVDWRKLPLTGVSAEDLQGYFYWLDQSGRLPGARLCNELEWERAARGADGRAYPHGDRLRPDDVNIDVTYGRQSTAFGPDEVGAHPASASPFGLLDMAGNAFELTRPATADLGRIVLRGGAWYFDQSGARVANRTAGEPAQRDALIGVRVCAPFAPRP</sequence>
<feature type="region of interest" description="Disordered" evidence="6">
    <location>
        <begin position="65"/>
        <end position="107"/>
    </location>
</feature>
<evidence type="ECO:0000256" key="5">
    <source>
        <dbReference type="PROSITE-ProRule" id="PRU10141"/>
    </source>
</evidence>
<dbReference type="InterPro" id="IPR049052">
    <property type="entry name" value="nSTAND1"/>
</dbReference>
<evidence type="ECO:0000256" key="6">
    <source>
        <dbReference type="SAM" id="MobiDB-lite"/>
    </source>
</evidence>
<keyword evidence="8" id="KW-0723">Serine/threonine-protein kinase</keyword>
<dbReference type="PANTHER" id="PTHR43289">
    <property type="entry name" value="MITOGEN-ACTIVATED PROTEIN KINASE KINASE KINASE 20-RELATED"/>
    <property type="match status" value="1"/>
</dbReference>
<dbReference type="Gene3D" id="3.40.50.300">
    <property type="entry name" value="P-loop containing nucleotide triphosphate hydrolases"/>
    <property type="match status" value="1"/>
</dbReference>
<feature type="domain" description="Protein kinase" evidence="7">
    <location>
        <begin position="114"/>
        <end position="377"/>
    </location>
</feature>